<dbReference type="InterPro" id="IPR003959">
    <property type="entry name" value="ATPase_AAA_core"/>
</dbReference>
<dbReference type="SMART" id="SM00382">
    <property type="entry name" value="AAA"/>
    <property type="match status" value="1"/>
</dbReference>
<dbReference type="Proteomes" id="UP000799444">
    <property type="component" value="Unassembled WGS sequence"/>
</dbReference>
<evidence type="ECO:0000256" key="1">
    <source>
        <dbReference type="ARBA" id="ARBA00007271"/>
    </source>
</evidence>
<feature type="domain" description="AAA+ ATPase" evidence="6">
    <location>
        <begin position="165"/>
        <end position="319"/>
    </location>
</feature>
<protein>
    <submittedName>
        <fullName evidence="7">AAA-domain-containing protein</fullName>
    </submittedName>
</protein>
<keyword evidence="8" id="KW-1185">Reference proteome</keyword>
<name>A0A9P4RAN6_9PLEO</name>
<dbReference type="SUPFAM" id="SSF52540">
    <property type="entry name" value="P-loop containing nucleoside triphosphate hydrolases"/>
    <property type="match status" value="1"/>
</dbReference>
<dbReference type="PANTHER" id="PTHR45991:SF1">
    <property type="entry name" value="PACHYTENE CHECKPOINT PROTEIN 2 HOMOLOG"/>
    <property type="match status" value="1"/>
</dbReference>
<dbReference type="Pfam" id="PF23242">
    <property type="entry name" value="AAA_lid_TRIP13_C"/>
    <property type="match status" value="1"/>
</dbReference>
<dbReference type="InterPro" id="IPR003593">
    <property type="entry name" value="AAA+_ATPase"/>
</dbReference>
<organism evidence="7 8">
    <name type="scientific">Polyplosphaeria fusca</name>
    <dbReference type="NCBI Taxonomy" id="682080"/>
    <lineage>
        <taxon>Eukaryota</taxon>
        <taxon>Fungi</taxon>
        <taxon>Dikarya</taxon>
        <taxon>Ascomycota</taxon>
        <taxon>Pezizomycotina</taxon>
        <taxon>Dothideomycetes</taxon>
        <taxon>Pleosporomycetidae</taxon>
        <taxon>Pleosporales</taxon>
        <taxon>Tetraplosphaeriaceae</taxon>
        <taxon>Polyplosphaeria</taxon>
    </lineage>
</organism>
<keyword evidence="2" id="KW-0547">Nucleotide-binding</keyword>
<dbReference type="GO" id="GO:0005694">
    <property type="term" value="C:chromosome"/>
    <property type="evidence" value="ECO:0007669"/>
    <property type="project" value="TreeGrafter"/>
</dbReference>
<dbReference type="InterPro" id="IPR027417">
    <property type="entry name" value="P-loop_NTPase"/>
</dbReference>
<dbReference type="AlphaFoldDB" id="A0A9P4RAN6"/>
<dbReference type="OrthoDB" id="5925at2759"/>
<reference evidence="7" key="1">
    <citation type="journal article" date="2020" name="Stud. Mycol.">
        <title>101 Dothideomycetes genomes: a test case for predicting lifestyles and emergence of pathogens.</title>
        <authorList>
            <person name="Haridas S."/>
            <person name="Albert R."/>
            <person name="Binder M."/>
            <person name="Bloem J."/>
            <person name="Labutti K."/>
            <person name="Salamov A."/>
            <person name="Andreopoulos B."/>
            <person name="Baker S."/>
            <person name="Barry K."/>
            <person name="Bills G."/>
            <person name="Bluhm B."/>
            <person name="Cannon C."/>
            <person name="Castanera R."/>
            <person name="Culley D."/>
            <person name="Daum C."/>
            <person name="Ezra D."/>
            <person name="Gonzalez J."/>
            <person name="Henrissat B."/>
            <person name="Kuo A."/>
            <person name="Liang C."/>
            <person name="Lipzen A."/>
            <person name="Lutzoni F."/>
            <person name="Magnuson J."/>
            <person name="Mondo S."/>
            <person name="Nolan M."/>
            <person name="Ohm R."/>
            <person name="Pangilinan J."/>
            <person name="Park H.-J."/>
            <person name="Ramirez L."/>
            <person name="Alfaro M."/>
            <person name="Sun H."/>
            <person name="Tritt A."/>
            <person name="Yoshinaga Y."/>
            <person name="Zwiers L.-H."/>
            <person name="Turgeon B."/>
            <person name="Goodwin S."/>
            <person name="Spatafora J."/>
            <person name="Crous P."/>
            <person name="Grigoriev I."/>
        </authorList>
    </citation>
    <scope>NUCLEOTIDE SEQUENCE</scope>
    <source>
        <strain evidence="7">CBS 125425</strain>
    </source>
</reference>
<dbReference type="PANTHER" id="PTHR45991">
    <property type="entry name" value="PACHYTENE CHECKPOINT PROTEIN 2"/>
    <property type="match status" value="1"/>
</dbReference>
<evidence type="ECO:0000313" key="8">
    <source>
        <dbReference type="Proteomes" id="UP000799444"/>
    </source>
</evidence>
<dbReference type="Pfam" id="PF00004">
    <property type="entry name" value="AAA"/>
    <property type="match status" value="1"/>
</dbReference>
<dbReference type="Pfam" id="PF23563">
    <property type="entry name" value="TRIP13_N"/>
    <property type="match status" value="1"/>
</dbReference>
<dbReference type="GO" id="GO:0051598">
    <property type="term" value="P:meiotic recombination checkpoint signaling"/>
    <property type="evidence" value="ECO:0007669"/>
    <property type="project" value="TreeGrafter"/>
</dbReference>
<keyword evidence="4" id="KW-0469">Meiosis</keyword>
<dbReference type="GO" id="GO:0005634">
    <property type="term" value="C:nucleus"/>
    <property type="evidence" value="ECO:0007669"/>
    <property type="project" value="TreeGrafter"/>
</dbReference>
<evidence type="ECO:0000256" key="5">
    <source>
        <dbReference type="SAM" id="MobiDB-lite"/>
    </source>
</evidence>
<accession>A0A9P4RAN6</accession>
<proteinExistence type="inferred from homology"/>
<evidence type="ECO:0000256" key="4">
    <source>
        <dbReference type="ARBA" id="ARBA00023254"/>
    </source>
</evidence>
<evidence type="ECO:0000313" key="7">
    <source>
        <dbReference type="EMBL" id="KAF2740395.1"/>
    </source>
</evidence>
<dbReference type="InterPro" id="IPR058249">
    <property type="entry name" value="Pch2_C"/>
</dbReference>
<keyword evidence="3" id="KW-0067">ATP-binding</keyword>
<evidence type="ECO:0000256" key="3">
    <source>
        <dbReference type="ARBA" id="ARBA00022840"/>
    </source>
</evidence>
<evidence type="ECO:0000256" key="2">
    <source>
        <dbReference type="ARBA" id="ARBA00022741"/>
    </source>
</evidence>
<dbReference type="EMBL" id="ML996100">
    <property type="protein sequence ID" value="KAF2740395.1"/>
    <property type="molecule type" value="Genomic_DNA"/>
</dbReference>
<sequence>MAPPKQKPTLFIEVKTKERTPGEPSLVRADEIARDVERLLVDNFERVKVGQCVESHLPSGPWQRHIDRIKIADHTKHGSSEIFHWLADNQLDITVYSLDEEEPHALPDDSSPYLTVSALPNKDLDGLWKSLIFAEAIPDWLLRVLWRMLRMSISDNGLDTALVVWHNVALLWGPPGSGKTTLAQALAQRLSIRLSNAFSSTKLVQVNSSTLTSKWFGESSKLVGQLFDALSQLALDETTLVIVLIDEVETLASSREDATRSNECADAIRSTNEFLQGLDRLRRQSNVIFLCTSNLKDNLDSAFIDRCAIKQFMDTPSIECVYEIFRSVINEFMRNGLVYRDAAEGLSRRRADNEATEGFSPISSTLGHDADDAFSKPEDVSIPELEWVNANLAFFADSAPRELRNLAQRAAGLSGRTLRRLPMLALAKHTVDEPCELGELLRGLKRAINEECLAQHGDVMARKQKTHHSIILGDDEGDTSGQLHSLSLEDGGEGEKTL</sequence>
<comment type="similarity">
    <text evidence="1">Belongs to the AAA ATPase family. PCH2 subfamily.</text>
</comment>
<dbReference type="GO" id="GO:0007131">
    <property type="term" value="P:reciprocal meiotic recombination"/>
    <property type="evidence" value="ECO:0007669"/>
    <property type="project" value="TreeGrafter"/>
</dbReference>
<dbReference type="GO" id="GO:0005524">
    <property type="term" value="F:ATP binding"/>
    <property type="evidence" value="ECO:0007669"/>
    <property type="project" value="UniProtKB-KW"/>
</dbReference>
<dbReference type="Gene3D" id="3.40.50.300">
    <property type="entry name" value="P-loop containing nucleotide triphosphate hydrolases"/>
    <property type="match status" value="1"/>
</dbReference>
<comment type="caution">
    <text evidence="7">The sequence shown here is derived from an EMBL/GenBank/DDBJ whole genome shotgun (WGS) entry which is preliminary data.</text>
</comment>
<gene>
    <name evidence="7" type="ORF">EJ04DRAFT_572233</name>
</gene>
<evidence type="ECO:0000259" key="6">
    <source>
        <dbReference type="SMART" id="SM00382"/>
    </source>
</evidence>
<dbReference type="InterPro" id="IPR044539">
    <property type="entry name" value="Pch2-like"/>
</dbReference>
<feature type="region of interest" description="Disordered" evidence="5">
    <location>
        <begin position="471"/>
        <end position="498"/>
    </location>
</feature>
<dbReference type="GO" id="GO:0016887">
    <property type="term" value="F:ATP hydrolysis activity"/>
    <property type="evidence" value="ECO:0007669"/>
    <property type="project" value="InterPro"/>
</dbReference>